<dbReference type="Gene3D" id="1.20.1250.20">
    <property type="entry name" value="MFS general substrate transporter like domains"/>
    <property type="match status" value="2"/>
</dbReference>
<reference evidence="8 9" key="1">
    <citation type="submission" date="2018-11" db="EMBL/GenBank/DDBJ databases">
        <title>Genome sequence of Saitozyma podzolica DSM 27192.</title>
        <authorList>
            <person name="Aliyu H."/>
            <person name="Gorte O."/>
            <person name="Ochsenreither K."/>
        </authorList>
    </citation>
    <scope>NUCLEOTIDE SEQUENCE [LARGE SCALE GENOMIC DNA]</scope>
    <source>
        <strain evidence="8 9">DSM 27192</strain>
    </source>
</reference>
<feature type="transmembrane region" description="Helical" evidence="6">
    <location>
        <begin position="357"/>
        <end position="377"/>
    </location>
</feature>
<feature type="transmembrane region" description="Helical" evidence="6">
    <location>
        <begin position="71"/>
        <end position="96"/>
    </location>
</feature>
<gene>
    <name evidence="8" type="ORF">EHS25_000834</name>
</gene>
<evidence type="ECO:0000256" key="1">
    <source>
        <dbReference type="ARBA" id="ARBA00004141"/>
    </source>
</evidence>
<name>A0A427YXD9_9TREE</name>
<dbReference type="EMBL" id="RSCD01000001">
    <property type="protein sequence ID" value="RSH95742.1"/>
    <property type="molecule type" value="Genomic_DNA"/>
</dbReference>
<evidence type="ECO:0000313" key="8">
    <source>
        <dbReference type="EMBL" id="RSH95742.1"/>
    </source>
</evidence>
<dbReference type="PANTHER" id="PTHR43791:SF63">
    <property type="entry name" value="HIGH AFFINITY CYSTEINE TRANSPORTER"/>
    <property type="match status" value="1"/>
</dbReference>
<dbReference type="InterPro" id="IPR011701">
    <property type="entry name" value="MFS"/>
</dbReference>
<sequence>MSIELAQAPSLCQVEAASKDEEKAVIDQTEHAADKLHEVVVDKDAAGYTDPTVEIDDADNKRLRRMINLRVLPCMCACYLAQALDKGAISTASIMGLQKDTGMVGQDYAWATTAFNIGVIVGQFPSNRAIQILPLGKLMSGALILWGIILLIMGLMDNYKPILALRLLLGLGESVVGPVLLATSVMWYRRTEQIFVVNTYISSYGFGSIISGLLGWGFYQVQPGQVRLKAWQMLFVIIAALSIVLGVVVGIFLPDSPPRAKCFSERDKVLMVERVRSNDQGIKNPKWNWAQFREGVTDIYVCTLVVGGLGTFQGLLINQAFGFSVSDAQLLQMPLGNFQVLLYMSSAWLAHRYMQSIYTLLAMCIPNIVGTIVLLTVTPSQSTRGGLLVAFYIMQSYQAQTPLYYQLCSRNVAGHTKRVFAYAAVFTANGVGNAISSQLFQAQWAPRYMPTLYIHLGLYAAMIVMLLSTRLLLVTRNRTRDARRDSGEVVETSHLHAFEDLTDKQNPDFRYML</sequence>
<dbReference type="AlphaFoldDB" id="A0A427YXD9"/>
<evidence type="ECO:0000256" key="3">
    <source>
        <dbReference type="ARBA" id="ARBA00022692"/>
    </source>
</evidence>
<dbReference type="GO" id="GO:0022857">
    <property type="term" value="F:transmembrane transporter activity"/>
    <property type="evidence" value="ECO:0007669"/>
    <property type="project" value="InterPro"/>
</dbReference>
<dbReference type="SUPFAM" id="SSF103473">
    <property type="entry name" value="MFS general substrate transporter"/>
    <property type="match status" value="1"/>
</dbReference>
<feature type="transmembrane region" description="Helical" evidence="6">
    <location>
        <begin position="162"/>
        <end position="188"/>
    </location>
</feature>
<protein>
    <recommendedName>
        <fullName evidence="7">Major facilitator superfamily (MFS) profile domain-containing protein</fullName>
    </recommendedName>
</protein>
<evidence type="ECO:0000256" key="4">
    <source>
        <dbReference type="ARBA" id="ARBA00022989"/>
    </source>
</evidence>
<dbReference type="PROSITE" id="PS50850">
    <property type="entry name" value="MFS"/>
    <property type="match status" value="1"/>
</dbReference>
<keyword evidence="4 6" id="KW-1133">Transmembrane helix</keyword>
<accession>A0A427YXD9</accession>
<keyword evidence="9" id="KW-1185">Reference proteome</keyword>
<dbReference type="PANTHER" id="PTHR43791">
    <property type="entry name" value="PERMEASE-RELATED"/>
    <property type="match status" value="1"/>
</dbReference>
<dbReference type="GO" id="GO:0016020">
    <property type="term" value="C:membrane"/>
    <property type="evidence" value="ECO:0007669"/>
    <property type="project" value="UniProtKB-SubCell"/>
</dbReference>
<dbReference type="Proteomes" id="UP000279259">
    <property type="component" value="Unassembled WGS sequence"/>
</dbReference>
<dbReference type="Pfam" id="PF07690">
    <property type="entry name" value="MFS_1"/>
    <property type="match status" value="1"/>
</dbReference>
<evidence type="ECO:0000313" key="9">
    <source>
        <dbReference type="Proteomes" id="UP000279259"/>
    </source>
</evidence>
<proteinExistence type="predicted"/>
<feature type="transmembrane region" description="Helical" evidence="6">
    <location>
        <begin position="452"/>
        <end position="473"/>
    </location>
</feature>
<comment type="caution">
    <text evidence="8">The sequence shown here is derived from an EMBL/GenBank/DDBJ whole genome shotgun (WGS) entry which is preliminary data.</text>
</comment>
<keyword evidence="3 6" id="KW-0812">Transmembrane</keyword>
<dbReference type="OrthoDB" id="10311073at2759"/>
<feature type="transmembrane region" description="Helical" evidence="6">
    <location>
        <begin position="299"/>
        <end position="321"/>
    </location>
</feature>
<feature type="transmembrane region" description="Helical" evidence="6">
    <location>
        <begin position="108"/>
        <end position="126"/>
    </location>
</feature>
<evidence type="ECO:0000256" key="2">
    <source>
        <dbReference type="ARBA" id="ARBA00022448"/>
    </source>
</evidence>
<keyword evidence="2" id="KW-0813">Transport</keyword>
<feature type="domain" description="Major facilitator superfamily (MFS) profile" evidence="7">
    <location>
        <begin position="71"/>
        <end position="478"/>
    </location>
</feature>
<feature type="transmembrane region" description="Helical" evidence="6">
    <location>
        <begin position="231"/>
        <end position="253"/>
    </location>
</feature>
<evidence type="ECO:0000256" key="6">
    <source>
        <dbReference type="SAM" id="Phobius"/>
    </source>
</evidence>
<dbReference type="InterPro" id="IPR020846">
    <property type="entry name" value="MFS_dom"/>
</dbReference>
<feature type="transmembrane region" description="Helical" evidence="6">
    <location>
        <begin position="138"/>
        <end position="156"/>
    </location>
</feature>
<organism evidence="8 9">
    <name type="scientific">Saitozyma podzolica</name>
    <dbReference type="NCBI Taxonomy" id="1890683"/>
    <lineage>
        <taxon>Eukaryota</taxon>
        <taxon>Fungi</taxon>
        <taxon>Dikarya</taxon>
        <taxon>Basidiomycota</taxon>
        <taxon>Agaricomycotina</taxon>
        <taxon>Tremellomycetes</taxon>
        <taxon>Tremellales</taxon>
        <taxon>Trimorphomycetaceae</taxon>
        <taxon>Saitozyma</taxon>
    </lineage>
</organism>
<comment type="subcellular location">
    <subcellularLocation>
        <location evidence="1">Membrane</location>
        <topology evidence="1">Multi-pass membrane protein</topology>
    </subcellularLocation>
</comment>
<feature type="transmembrane region" description="Helical" evidence="6">
    <location>
        <begin position="419"/>
        <end position="440"/>
    </location>
</feature>
<keyword evidence="5 6" id="KW-0472">Membrane</keyword>
<evidence type="ECO:0000256" key="5">
    <source>
        <dbReference type="ARBA" id="ARBA00023136"/>
    </source>
</evidence>
<evidence type="ECO:0000259" key="7">
    <source>
        <dbReference type="PROSITE" id="PS50850"/>
    </source>
</evidence>
<dbReference type="InterPro" id="IPR036259">
    <property type="entry name" value="MFS_trans_sf"/>
</dbReference>
<feature type="transmembrane region" description="Helical" evidence="6">
    <location>
        <begin position="200"/>
        <end position="219"/>
    </location>
</feature>